<sequence length="69" mass="7325">MIILQSYFGLDAVTPSAVNCRTCCINPSSDARCALIKCACKQTPEPLCTICCGENAGENPKCSTVFCIC</sequence>
<accession>A0AAW1DHV1</accession>
<organism evidence="1 2">
    <name type="scientific">Rhynocoris fuscipes</name>
    <dbReference type="NCBI Taxonomy" id="488301"/>
    <lineage>
        <taxon>Eukaryota</taxon>
        <taxon>Metazoa</taxon>
        <taxon>Ecdysozoa</taxon>
        <taxon>Arthropoda</taxon>
        <taxon>Hexapoda</taxon>
        <taxon>Insecta</taxon>
        <taxon>Pterygota</taxon>
        <taxon>Neoptera</taxon>
        <taxon>Paraneoptera</taxon>
        <taxon>Hemiptera</taxon>
        <taxon>Heteroptera</taxon>
        <taxon>Panheteroptera</taxon>
        <taxon>Cimicomorpha</taxon>
        <taxon>Reduviidae</taxon>
        <taxon>Harpactorinae</taxon>
        <taxon>Harpactorini</taxon>
        <taxon>Rhynocoris</taxon>
    </lineage>
</organism>
<evidence type="ECO:0000313" key="1">
    <source>
        <dbReference type="EMBL" id="KAK9509729.1"/>
    </source>
</evidence>
<proteinExistence type="predicted"/>
<reference evidence="1 2" key="1">
    <citation type="submission" date="2022-12" db="EMBL/GenBank/DDBJ databases">
        <title>Chromosome-level genome assembly of true bugs.</title>
        <authorList>
            <person name="Ma L."/>
            <person name="Li H."/>
        </authorList>
    </citation>
    <scope>NUCLEOTIDE SEQUENCE [LARGE SCALE GENOMIC DNA]</scope>
    <source>
        <strain evidence="1">Lab_2022b</strain>
    </source>
</reference>
<dbReference type="AlphaFoldDB" id="A0AAW1DHV1"/>
<keyword evidence="2" id="KW-1185">Reference proteome</keyword>
<dbReference type="Proteomes" id="UP001461498">
    <property type="component" value="Unassembled WGS sequence"/>
</dbReference>
<evidence type="ECO:0000313" key="2">
    <source>
        <dbReference type="Proteomes" id="UP001461498"/>
    </source>
</evidence>
<gene>
    <name evidence="1" type="ORF">O3M35_006983</name>
</gene>
<name>A0AAW1DHV1_9HEMI</name>
<comment type="caution">
    <text evidence="1">The sequence shown here is derived from an EMBL/GenBank/DDBJ whole genome shotgun (WGS) entry which is preliminary data.</text>
</comment>
<dbReference type="EMBL" id="JAPXFL010000003">
    <property type="protein sequence ID" value="KAK9509729.1"/>
    <property type="molecule type" value="Genomic_DNA"/>
</dbReference>
<protein>
    <submittedName>
        <fullName evidence="1">Uncharacterized protein</fullName>
    </submittedName>
</protein>